<reference evidence="1 2" key="1">
    <citation type="submission" date="2018-09" db="EMBL/GenBank/DDBJ databases">
        <authorList>
            <person name="Zhu H."/>
        </authorList>
    </citation>
    <scope>NUCLEOTIDE SEQUENCE [LARGE SCALE GENOMIC DNA]</scope>
    <source>
        <strain evidence="1 2">K2S05-167</strain>
    </source>
</reference>
<dbReference type="Proteomes" id="UP000286287">
    <property type="component" value="Unassembled WGS sequence"/>
</dbReference>
<dbReference type="RefSeq" id="WP_119761419.1">
    <property type="nucleotide sequence ID" value="NZ_QYUJ01000010.1"/>
</dbReference>
<sequence>MPLDEYLEIGSQVWEHLPPGASVQFKPLYSSSLVEHLSGRVGLYRSPLGGHEVTIEPGENYVVPLAVKLALEAAHASGTPVHLVETYQDPGVRQVWPACLLTRAEFAEAPGTDRELFTYRLTLLTGV</sequence>
<evidence type="ECO:0000313" key="2">
    <source>
        <dbReference type="Proteomes" id="UP000286287"/>
    </source>
</evidence>
<accession>A0A418VEE3</accession>
<gene>
    <name evidence="1" type="ORF">D3875_04100</name>
</gene>
<organism evidence="1 2">
    <name type="scientific">Deinococcus cavernae</name>
    <dbReference type="NCBI Taxonomy" id="2320857"/>
    <lineage>
        <taxon>Bacteria</taxon>
        <taxon>Thermotogati</taxon>
        <taxon>Deinococcota</taxon>
        <taxon>Deinococci</taxon>
        <taxon>Deinococcales</taxon>
        <taxon>Deinococcaceae</taxon>
        <taxon>Deinococcus</taxon>
    </lineage>
</organism>
<evidence type="ECO:0000313" key="1">
    <source>
        <dbReference type="EMBL" id="RJF74469.1"/>
    </source>
</evidence>
<dbReference type="EMBL" id="QYUJ01000010">
    <property type="protein sequence ID" value="RJF74469.1"/>
    <property type="molecule type" value="Genomic_DNA"/>
</dbReference>
<keyword evidence="2" id="KW-1185">Reference proteome</keyword>
<dbReference type="OrthoDB" id="9773807at2"/>
<protein>
    <submittedName>
        <fullName evidence="1">Uncharacterized protein</fullName>
    </submittedName>
</protein>
<name>A0A418VEE3_9DEIO</name>
<dbReference type="AlphaFoldDB" id="A0A418VEE3"/>
<proteinExistence type="predicted"/>
<comment type="caution">
    <text evidence="1">The sequence shown here is derived from an EMBL/GenBank/DDBJ whole genome shotgun (WGS) entry which is preliminary data.</text>
</comment>